<comment type="pathway">
    <text evidence="1 7">Cofactor biosynthesis; riboflavin biosynthesis; riboflavin from 2-hydroxy-3-oxobutyl phosphate and 5-amino-6-(D-ribitylamino)uracil: step 1/2.</text>
</comment>
<dbReference type="PANTHER" id="PTHR21058:SF0">
    <property type="entry name" value="6,7-DIMETHYL-8-RIBITYLLUMAZINE SYNTHASE"/>
    <property type="match status" value="1"/>
</dbReference>
<name>A0AAE3L0X3_9GAMM</name>
<dbReference type="GO" id="GO:0005829">
    <property type="term" value="C:cytosol"/>
    <property type="evidence" value="ECO:0007669"/>
    <property type="project" value="TreeGrafter"/>
</dbReference>
<proteinExistence type="inferred from homology"/>
<dbReference type="CDD" id="cd09209">
    <property type="entry name" value="Lumazine_synthase-I"/>
    <property type="match status" value="1"/>
</dbReference>
<dbReference type="InterPro" id="IPR034964">
    <property type="entry name" value="LS"/>
</dbReference>
<dbReference type="InterPro" id="IPR036467">
    <property type="entry name" value="LS/RS_sf"/>
</dbReference>
<keyword evidence="9" id="KW-1185">Reference proteome</keyword>
<evidence type="ECO:0000256" key="2">
    <source>
        <dbReference type="ARBA" id="ARBA00007424"/>
    </source>
</evidence>
<dbReference type="EC" id="2.5.1.78" evidence="3 7"/>
<dbReference type="GO" id="GO:0009349">
    <property type="term" value="C:riboflavin synthase complex"/>
    <property type="evidence" value="ECO:0007669"/>
    <property type="project" value="UniProtKB-UniRule"/>
</dbReference>
<sequence>MTEKNMSEQKGRAAATGNLNVEDARIGIVASRFNSFVVDRLVAGAEQTLAEHGIGNDRITILRVPGAFELPLAASELATTGCCDAVIALGVVIRGETAHFDYVCSQASAGLMRVSLDHGLPLGFGLLTVDTEAQALARAGDEDNKGCEAVQAALEMLALKRDVRR</sequence>
<evidence type="ECO:0000313" key="9">
    <source>
        <dbReference type="Proteomes" id="UP001204445"/>
    </source>
</evidence>
<dbReference type="RefSeq" id="WP_259053810.1">
    <property type="nucleotide sequence ID" value="NZ_JANUCT010000002.1"/>
</dbReference>
<dbReference type="PANTHER" id="PTHR21058">
    <property type="entry name" value="6,7-DIMETHYL-8-RIBITYLLUMAZINE SYNTHASE DMRL SYNTHASE LUMAZINE SYNTHASE"/>
    <property type="match status" value="1"/>
</dbReference>
<feature type="binding site" evidence="7">
    <location>
        <begin position="96"/>
        <end position="97"/>
    </location>
    <ligand>
        <name>(2S)-2-hydroxy-3-oxobutyl phosphate</name>
        <dbReference type="ChEBI" id="CHEBI:58830"/>
    </ligand>
</feature>
<comment type="catalytic activity">
    <reaction evidence="6 7">
        <text>(2S)-2-hydroxy-3-oxobutyl phosphate + 5-amino-6-(D-ribitylamino)uracil = 6,7-dimethyl-8-(1-D-ribityl)lumazine + phosphate + 2 H2O + H(+)</text>
        <dbReference type="Rhea" id="RHEA:26152"/>
        <dbReference type="ChEBI" id="CHEBI:15377"/>
        <dbReference type="ChEBI" id="CHEBI:15378"/>
        <dbReference type="ChEBI" id="CHEBI:15934"/>
        <dbReference type="ChEBI" id="CHEBI:43474"/>
        <dbReference type="ChEBI" id="CHEBI:58201"/>
        <dbReference type="ChEBI" id="CHEBI:58830"/>
        <dbReference type="EC" id="2.5.1.78"/>
    </reaction>
</comment>
<dbReference type="GO" id="GO:0009231">
    <property type="term" value="P:riboflavin biosynthetic process"/>
    <property type="evidence" value="ECO:0007669"/>
    <property type="project" value="UniProtKB-UniRule"/>
</dbReference>
<comment type="function">
    <text evidence="7">Catalyzes the formation of 6,7-dimethyl-8-ribityllumazine by condensation of 5-amino-6-(D-ribitylamino)uracil with 3,4-dihydroxy-2-butanone 4-phosphate. This is the penultimate step in the biosynthesis of riboflavin.</text>
</comment>
<reference evidence="8" key="1">
    <citation type="submission" date="2022-08" db="EMBL/GenBank/DDBJ databases">
        <title>Genomic Encyclopedia of Type Strains, Phase III (KMG-III): the genomes of soil and plant-associated and newly described type strains.</title>
        <authorList>
            <person name="Whitman W."/>
        </authorList>
    </citation>
    <scope>NUCLEOTIDE SEQUENCE</scope>
    <source>
        <strain evidence="8">HMT 1</strain>
    </source>
</reference>
<feature type="binding site" evidence="7">
    <location>
        <position position="138"/>
    </location>
    <ligand>
        <name>(2S)-2-hydroxy-3-oxobutyl phosphate</name>
        <dbReference type="ChEBI" id="CHEBI:58830"/>
    </ligand>
</feature>
<comment type="similarity">
    <text evidence="2 7">Belongs to the DMRL synthase family.</text>
</comment>
<protein>
    <recommendedName>
        <fullName evidence="3 7">6,7-dimethyl-8-ribityllumazine synthase</fullName>
        <shortName evidence="7">DMRL synthase</shortName>
        <shortName evidence="7">LS</shortName>
        <shortName evidence="7">Lumazine synthase</shortName>
        <ecNumber evidence="3 7">2.5.1.78</ecNumber>
    </recommendedName>
</protein>
<evidence type="ECO:0000256" key="7">
    <source>
        <dbReference type="HAMAP-Rule" id="MF_00178"/>
    </source>
</evidence>
<evidence type="ECO:0000256" key="4">
    <source>
        <dbReference type="ARBA" id="ARBA00022619"/>
    </source>
</evidence>
<dbReference type="Pfam" id="PF00885">
    <property type="entry name" value="DMRL_synthase"/>
    <property type="match status" value="1"/>
</dbReference>
<feature type="binding site" evidence="7">
    <location>
        <begin position="91"/>
        <end position="93"/>
    </location>
    <ligand>
        <name>5-amino-6-(D-ribitylamino)uracil</name>
        <dbReference type="ChEBI" id="CHEBI:15934"/>
    </ligand>
</feature>
<keyword evidence="4 7" id="KW-0686">Riboflavin biosynthesis</keyword>
<evidence type="ECO:0000256" key="1">
    <source>
        <dbReference type="ARBA" id="ARBA00004917"/>
    </source>
</evidence>
<gene>
    <name evidence="7" type="primary">ribH</name>
    <name evidence="8" type="ORF">J2T55_000302</name>
</gene>
<dbReference type="NCBIfam" id="TIGR00114">
    <property type="entry name" value="lumazine-synth"/>
    <property type="match status" value="1"/>
</dbReference>
<evidence type="ECO:0000256" key="6">
    <source>
        <dbReference type="ARBA" id="ARBA00048785"/>
    </source>
</evidence>
<evidence type="ECO:0000256" key="5">
    <source>
        <dbReference type="ARBA" id="ARBA00022679"/>
    </source>
</evidence>
<dbReference type="HAMAP" id="MF_00178">
    <property type="entry name" value="Lumazine_synth"/>
    <property type="match status" value="1"/>
</dbReference>
<dbReference type="Gene3D" id="3.40.50.960">
    <property type="entry name" value="Lumazine/riboflavin synthase"/>
    <property type="match status" value="1"/>
</dbReference>
<dbReference type="EMBL" id="JANUCT010000002">
    <property type="protein sequence ID" value="MCS3902306.1"/>
    <property type="molecule type" value="Genomic_DNA"/>
</dbReference>
<keyword evidence="5 7" id="KW-0808">Transferase</keyword>
<dbReference type="SUPFAM" id="SSF52121">
    <property type="entry name" value="Lumazine synthase"/>
    <property type="match status" value="1"/>
</dbReference>
<dbReference type="AlphaFoldDB" id="A0AAE3L0X3"/>
<evidence type="ECO:0000256" key="3">
    <source>
        <dbReference type="ARBA" id="ARBA00012664"/>
    </source>
</evidence>
<accession>A0AAE3L0X3</accession>
<feature type="binding site" evidence="7">
    <location>
        <position position="124"/>
    </location>
    <ligand>
        <name>5-amino-6-(D-ribitylamino)uracil</name>
        <dbReference type="ChEBI" id="CHEBI:15934"/>
    </ligand>
</feature>
<dbReference type="Proteomes" id="UP001204445">
    <property type="component" value="Unassembled WGS sequence"/>
</dbReference>
<organism evidence="8 9">
    <name type="scientific">Methylohalomonas lacus</name>
    <dbReference type="NCBI Taxonomy" id="398773"/>
    <lineage>
        <taxon>Bacteria</taxon>
        <taxon>Pseudomonadati</taxon>
        <taxon>Pseudomonadota</taxon>
        <taxon>Gammaproteobacteria</taxon>
        <taxon>Methylohalomonadales</taxon>
        <taxon>Methylohalomonadaceae</taxon>
        <taxon>Methylohalomonas</taxon>
    </lineage>
</organism>
<dbReference type="InterPro" id="IPR002180">
    <property type="entry name" value="LS/RS"/>
</dbReference>
<evidence type="ECO:0000313" key="8">
    <source>
        <dbReference type="EMBL" id="MCS3902306.1"/>
    </source>
</evidence>
<comment type="caution">
    <text evidence="8">The sequence shown here is derived from an EMBL/GenBank/DDBJ whole genome shotgun (WGS) entry which is preliminary data.</text>
</comment>
<comment type="subunit">
    <text evidence="7">Forms an icosahedral capsid composed of 60 subunits, arranged as a dodecamer of pentamers.</text>
</comment>
<feature type="binding site" evidence="7">
    <location>
        <position position="33"/>
    </location>
    <ligand>
        <name>5-amino-6-(D-ribitylamino)uracil</name>
        <dbReference type="ChEBI" id="CHEBI:15934"/>
    </ligand>
</feature>
<feature type="binding site" evidence="7">
    <location>
        <begin position="67"/>
        <end position="69"/>
    </location>
    <ligand>
        <name>5-amino-6-(D-ribitylamino)uracil</name>
        <dbReference type="ChEBI" id="CHEBI:15934"/>
    </ligand>
</feature>
<feature type="active site" description="Proton donor" evidence="7">
    <location>
        <position position="99"/>
    </location>
</feature>
<dbReference type="GO" id="GO:0000906">
    <property type="term" value="F:6,7-dimethyl-8-ribityllumazine synthase activity"/>
    <property type="evidence" value="ECO:0007669"/>
    <property type="project" value="UniProtKB-UniRule"/>
</dbReference>